<gene>
    <name evidence="1" type="ORF">BO79DRAFT_143150</name>
</gene>
<evidence type="ECO:0000313" key="2">
    <source>
        <dbReference type="Proteomes" id="UP000249748"/>
    </source>
</evidence>
<dbReference type="EMBL" id="KZ824543">
    <property type="protein sequence ID" value="RAK90961.1"/>
    <property type="molecule type" value="Genomic_DNA"/>
</dbReference>
<evidence type="ECO:0000313" key="1">
    <source>
        <dbReference type="EMBL" id="RAK90961.1"/>
    </source>
</evidence>
<keyword evidence="2" id="KW-1185">Reference proteome</keyword>
<accession>A0ACD1IL11</accession>
<organism evidence="1 2">
    <name type="scientific">Aspergillus costaricaensis CBS 115574</name>
    <dbReference type="NCBI Taxonomy" id="1448317"/>
    <lineage>
        <taxon>Eukaryota</taxon>
        <taxon>Fungi</taxon>
        <taxon>Dikarya</taxon>
        <taxon>Ascomycota</taxon>
        <taxon>Pezizomycotina</taxon>
        <taxon>Eurotiomycetes</taxon>
        <taxon>Eurotiomycetidae</taxon>
        <taxon>Eurotiales</taxon>
        <taxon>Aspergillaceae</taxon>
        <taxon>Aspergillus</taxon>
        <taxon>Aspergillus subgen. Circumdati</taxon>
    </lineage>
</organism>
<sequence>MVAAAVLDVVATEKDAAVLGTGARHDGAVAGDVAAEWGAVVAATAAAAVELVPVFALVAVDIGADMHDGTEAAVVEAGMATVEPAAAGTLTVVAGMFAGLAAAGPEYERVVGSAVLLAAEPAAEPAVAPVAEPAVELVAAPVAEPAAGPFAVLAVELAAEPVVAPVAEPAAGLAELSAGPVAGLVVEPAGLVVEPAELSAELVAVPAAELAVPAAADTSDGHVAGKETAEPEPDREKPDAGPADIGPADTGPAALDTAMLELAGKGIAAAYAGTATLVVSVDTRTEGRHAEAGRWSASATPQQRFASWDACAASVDAEDVAVAVGQKTAGEKQDPSHAHAGTWQPAHSSWDEYGNWPWGSYSVAGFARIDRDLSAGQRSRHCETADRTSPVAGNVRRTDYNGRPWGGRLQGLWRMGSFCGDLGTEPPIPPAIDPGIGRHYWPYREHDGDEQQPRQSWTGTADGAAVGAADEHFAGAGVVDETNAHYSPSS</sequence>
<protein>
    <submittedName>
        <fullName evidence="1">Uncharacterized protein</fullName>
    </submittedName>
</protein>
<dbReference type="Proteomes" id="UP000249748">
    <property type="component" value="Unassembled WGS sequence"/>
</dbReference>
<name>A0ACD1IL11_9EURO</name>
<proteinExistence type="predicted"/>
<reference evidence="1" key="1">
    <citation type="submission" date="2018-02" db="EMBL/GenBank/DDBJ databases">
        <title>The genomes of Aspergillus section Nigri reveals drivers in fungal speciation.</title>
        <authorList>
            <consortium name="DOE Joint Genome Institute"/>
            <person name="Vesth T.C."/>
            <person name="Nybo J."/>
            <person name="Theobald S."/>
            <person name="Brandl J."/>
            <person name="Frisvad J.C."/>
            <person name="Nielsen K.F."/>
            <person name="Lyhne E.K."/>
            <person name="Kogle M.E."/>
            <person name="Kuo A."/>
            <person name="Riley R."/>
            <person name="Clum A."/>
            <person name="Nolan M."/>
            <person name="Lipzen A."/>
            <person name="Salamov A."/>
            <person name="Henrissat B."/>
            <person name="Wiebenga A."/>
            <person name="De vries R.P."/>
            <person name="Grigoriev I.V."/>
            <person name="Mortensen U.H."/>
            <person name="Andersen M.R."/>
            <person name="Baker S.E."/>
        </authorList>
    </citation>
    <scope>NUCLEOTIDE SEQUENCE</scope>
    <source>
        <strain evidence="1">CBS 115574</strain>
    </source>
</reference>